<sequence length="628" mass="71027">MKQGTSRTKRRFAKVEAIESSLNQSQRHRQTAAPRLQTGETERPRPKQGGPGEEKTSFDLVSAFAEFVQHPSPKTTNPQAKAKQGHSLKRLKIGRLQGYAQPNLGNYPYSPTRREMTQICAWNRRSHLFGRIEGGMMAIKGAFFGLKPAASRLAVHSDHTLSRFRKVLSVMNVNYNFSSIYIQTAKYWPCCSLIFCHFPSPLPAEIDWSSDTGKLTAFPCLYVCPMERSIFGTCRHHLGQRQVTYKSQSRWFFNLRVFTMHHGGGGTASAACLNPSSGISVLYAQYPLIPLLYLWSGYIFRLQNFYLKDQTRRGVAPLLNLMGRPSLLYKGALAWDMDQEKAAAHQKRDALFDAKLRLECHRPGPFHKFPVKTFDDGATFNSRGPLFLIAPFDITKPDFQFFVCGEPGHPTSLRQISRLNPGVHRYGIRSDRGSSPARAATDGSGKDTHSSQMNGNQAEEVPVDIEVSYHQCQMSGDDVESRSSPAQPCSYVTHFDEIKRCFYTTINDPNLLPEDRQGHIYRLFLESKETANRFGFGSSIYFFVVDMMLSIQLGPLLIPFGLVDGNSPLLSCLFGIWNILKLRRFCAAYHLAEVRLKVLITHESPYLVWSGLKFLYSRIANTWHALLQ</sequence>
<reference evidence="2" key="1">
    <citation type="journal article" date="2021" name="Mol. Plant Microbe Interact.">
        <title>Complete Genome Sequence of the Plant-Pathogenic Fungus Colletotrichum lupini.</title>
        <authorList>
            <person name="Baroncelli R."/>
            <person name="Pensec F."/>
            <person name="Da Lio D."/>
            <person name="Boufleur T."/>
            <person name="Vicente I."/>
            <person name="Sarrocco S."/>
            <person name="Picot A."/>
            <person name="Baraldi E."/>
            <person name="Sukno S."/>
            <person name="Thon M."/>
            <person name="Le Floch G."/>
        </authorList>
    </citation>
    <scope>NUCLEOTIDE SEQUENCE</scope>
    <source>
        <strain evidence="2">IMI 504893</strain>
    </source>
</reference>
<feature type="region of interest" description="Disordered" evidence="1">
    <location>
        <begin position="424"/>
        <end position="456"/>
    </location>
</feature>
<organism evidence="2 3">
    <name type="scientific">Colletotrichum lupini</name>
    <dbReference type="NCBI Taxonomy" id="145971"/>
    <lineage>
        <taxon>Eukaryota</taxon>
        <taxon>Fungi</taxon>
        <taxon>Dikarya</taxon>
        <taxon>Ascomycota</taxon>
        <taxon>Pezizomycotina</taxon>
        <taxon>Sordariomycetes</taxon>
        <taxon>Hypocreomycetidae</taxon>
        <taxon>Glomerellales</taxon>
        <taxon>Glomerellaceae</taxon>
        <taxon>Colletotrichum</taxon>
        <taxon>Colletotrichum acutatum species complex</taxon>
    </lineage>
</organism>
<dbReference type="RefSeq" id="XP_049152308.1">
    <property type="nucleotide sequence ID" value="XM_049295161.1"/>
</dbReference>
<accession>A0A9Q8T9J2</accession>
<feature type="region of interest" description="Disordered" evidence="1">
    <location>
        <begin position="1"/>
        <end position="55"/>
    </location>
</feature>
<evidence type="ECO:0000313" key="3">
    <source>
        <dbReference type="Proteomes" id="UP000830671"/>
    </source>
</evidence>
<protein>
    <submittedName>
        <fullName evidence="2">Uncharacterized protein</fullName>
    </submittedName>
</protein>
<dbReference type="AlphaFoldDB" id="A0A9Q8T9J2"/>
<dbReference type="GeneID" id="73350171"/>
<evidence type="ECO:0000313" key="2">
    <source>
        <dbReference type="EMBL" id="UQC90707.1"/>
    </source>
</evidence>
<dbReference type="EMBL" id="CP019481">
    <property type="protein sequence ID" value="UQC90707.1"/>
    <property type="molecule type" value="Genomic_DNA"/>
</dbReference>
<evidence type="ECO:0000256" key="1">
    <source>
        <dbReference type="SAM" id="MobiDB-lite"/>
    </source>
</evidence>
<gene>
    <name evidence="2" type="ORF">CLUP02_16237</name>
</gene>
<proteinExistence type="predicted"/>
<dbReference type="Proteomes" id="UP000830671">
    <property type="component" value="Chromosome 9"/>
</dbReference>
<name>A0A9Q8T9J2_9PEZI</name>
<keyword evidence="3" id="KW-1185">Reference proteome</keyword>
<dbReference type="KEGG" id="clup:CLUP02_16237"/>